<gene>
    <name evidence="2" type="ORF">SAMN04487940_11926</name>
</gene>
<evidence type="ECO:0000313" key="3">
    <source>
        <dbReference type="Proteomes" id="UP000182932"/>
    </source>
</evidence>
<sequence>MGYKLKRSDEDVSEGLRRIACDQLDRALAALDGTGDMAEAVHDARKRCKKLRGLIRLVRPQFIDYKTENRAFRDAARRLSDLRETGAALEILTRLEQSYPERLSGPNAAALRDALKARRAETHLDDFDSRRAAFRDALKAVRHRAALWEVDKTGFGAIEGGLKKTYKRARAAWATALETRDPRDLHQWRKRVKYHWYHTRLLKPLASKKLRRRIDRLGELSDLLGDHQDLADLRRMIDAEALPPEAAQALASPLAIEMDRLQNRAFARAPKVLGKPPKALVRSYRKRWKKCRG</sequence>
<dbReference type="AlphaFoldDB" id="A0A975WDM0"/>
<dbReference type="GeneID" id="80820234"/>
<dbReference type="EMBL" id="FNYY01000019">
    <property type="protein sequence ID" value="SEK02437.1"/>
    <property type="molecule type" value="Genomic_DNA"/>
</dbReference>
<dbReference type="PROSITE" id="PS51708">
    <property type="entry name" value="CHAD"/>
    <property type="match status" value="1"/>
</dbReference>
<dbReference type="InterPro" id="IPR007899">
    <property type="entry name" value="CHAD_dom"/>
</dbReference>
<dbReference type="Proteomes" id="UP000182932">
    <property type="component" value="Unassembled WGS sequence"/>
</dbReference>
<organism evidence="2 3">
    <name type="scientific">Marinovum algicola</name>
    <dbReference type="NCBI Taxonomy" id="42444"/>
    <lineage>
        <taxon>Bacteria</taxon>
        <taxon>Pseudomonadati</taxon>
        <taxon>Pseudomonadota</taxon>
        <taxon>Alphaproteobacteria</taxon>
        <taxon>Rhodobacterales</taxon>
        <taxon>Roseobacteraceae</taxon>
        <taxon>Marinovum</taxon>
    </lineage>
</organism>
<proteinExistence type="predicted"/>
<name>A0A975WDM0_9RHOB</name>
<keyword evidence="3" id="KW-1185">Reference proteome</keyword>
<dbReference type="PANTHER" id="PTHR39339">
    <property type="entry name" value="SLR1444 PROTEIN"/>
    <property type="match status" value="1"/>
</dbReference>
<protein>
    <submittedName>
        <fullName evidence="2">CHAD domain-containing protein</fullName>
    </submittedName>
</protein>
<comment type="caution">
    <text evidence="2">The sequence shown here is derived from an EMBL/GenBank/DDBJ whole genome shotgun (WGS) entry which is preliminary data.</text>
</comment>
<dbReference type="Gene3D" id="1.40.20.10">
    <property type="entry name" value="CHAD domain"/>
    <property type="match status" value="1"/>
</dbReference>
<dbReference type="Pfam" id="PF05235">
    <property type="entry name" value="CHAD"/>
    <property type="match status" value="1"/>
</dbReference>
<feature type="domain" description="CHAD" evidence="1">
    <location>
        <begin position="9"/>
        <end position="285"/>
    </location>
</feature>
<dbReference type="RefSeq" id="WP_074838519.1">
    <property type="nucleotide sequence ID" value="NZ_CATMKJ010000019.1"/>
</dbReference>
<accession>A0A975WDM0</accession>
<dbReference type="PANTHER" id="PTHR39339:SF1">
    <property type="entry name" value="CHAD DOMAIN-CONTAINING PROTEIN"/>
    <property type="match status" value="1"/>
</dbReference>
<reference evidence="2 3" key="1">
    <citation type="submission" date="2016-10" db="EMBL/GenBank/DDBJ databases">
        <authorList>
            <person name="Varghese N."/>
            <person name="Submissions S."/>
        </authorList>
    </citation>
    <scope>NUCLEOTIDE SEQUENCE [LARGE SCALE GENOMIC DNA]</scope>
    <source>
        <strain evidence="2 3">FF3</strain>
    </source>
</reference>
<evidence type="ECO:0000259" key="1">
    <source>
        <dbReference type="PROSITE" id="PS51708"/>
    </source>
</evidence>
<dbReference type="InterPro" id="IPR038186">
    <property type="entry name" value="CHAD_dom_sf"/>
</dbReference>
<evidence type="ECO:0000313" key="2">
    <source>
        <dbReference type="EMBL" id="SEK02437.1"/>
    </source>
</evidence>
<dbReference type="SMART" id="SM00880">
    <property type="entry name" value="CHAD"/>
    <property type="match status" value="1"/>
</dbReference>